<dbReference type="EMBL" id="MU004185">
    <property type="protein sequence ID" value="KAF2498369.1"/>
    <property type="molecule type" value="Genomic_DNA"/>
</dbReference>
<dbReference type="AlphaFoldDB" id="A0A6A6R1F9"/>
<accession>A0A6A6R1F9</accession>
<organism evidence="2 3">
    <name type="scientific">Lophium mytilinum</name>
    <dbReference type="NCBI Taxonomy" id="390894"/>
    <lineage>
        <taxon>Eukaryota</taxon>
        <taxon>Fungi</taxon>
        <taxon>Dikarya</taxon>
        <taxon>Ascomycota</taxon>
        <taxon>Pezizomycotina</taxon>
        <taxon>Dothideomycetes</taxon>
        <taxon>Pleosporomycetidae</taxon>
        <taxon>Mytilinidiales</taxon>
        <taxon>Mytilinidiaceae</taxon>
        <taxon>Lophium</taxon>
    </lineage>
</organism>
<feature type="compositionally biased region" description="Low complexity" evidence="1">
    <location>
        <begin position="217"/>
        <end position="226"/>
    </location>
</feature>
<evidence type="ECO:0000313" key="3">
    <source>
        <dbReference type="Proteomes" id="UP000799750"/>
    </source>
</evidence>
<sequence length="359" mass="38048">MPSRSSRAHLMAYEWPFTQQDTEGWHESDAGEAISGMISPTVVPDAKASDLLATAAGSCKSPPRPRPGRRGVTDARRDSGVVLAASVSSHESSRCAYGRIVLFVAIRVARCGSCPQTGSNAWCRPPAIGEQRELQCGPASLKLPGQAAVGETRPRGEIGSGWARAQQVKIHQQQRSLAMFRQASSWSACPRAIERRGFKVARADETTRPPGNGAPKLRVVLSSRSSTLEPKRRAKRGRDERCAASVSTRSSMAGSEFSRPGPARQDTQANHRSDGRPRAGPVHWTSARSRTTLPLPAPVLPALWALNTGGNGARGPCGREDGKRRGLMASRFAALAAPAGSGLSGHLSAQQGTGAVARS</sequence>
<dbReference type="Proteomes" id="UP000799750">
    <property type="component" value="Unassembled WGS sequence"/>
</dbReference>
<evidence type="ECO:0000256" key="1">
    <source>
        <dbReference type="SAM" id="MobiDB-lite"/>
    </source>
</evidence>
<protein>
    <submittedName>
        <fullName evidence="2">Uncharacterized protein</fullName>
    </submittedName>
</protein>
<feature type="region of interest" description="Disordered" evidence="1">
    <location>
        <begin position="200"/>
        <end position="285"/>
    </location>
</feature>
<evidence type="ECO:0000313" key="2">
    <source>
        <dbReference type="EMBL" id="KAF2498369.1"/>
    </source>
</evidence>
<feature type="region of interest" description="Disordered" evidence="1">
    <location>
        <begin position="339"/>
        <end position="359"/>
    </location>
</feature>
<feature type="region of interest" description="Disordered" evidence="1">
    <location>
        <begin position="54"/>
        <end position="74"/>
    </location>
</feature>
<proteinExistence type="predicted"/>
<reference evidence="2" key="1">
    <citation type="journal article" date="2020" name="Stud. Mycol.">
        <title>101 Dothideomycetes genomes: a test case for predicting lifestyles and emergence of pathogens.</title>
        <authorList>
            <person name="Haridas S."/>
            <person name="Albert R."/>
            <person name="Binder M."/>
            <person name="Bloem J."/>
            <person name="Labutti K."/>
            <person name="Salamov A."/>
            <person name="Andreopoulos B."/>
            <person name="Baker S."/>
            <person name="Barry K."/>
            <person name="Bills G."/>
            <person name="Bluhm B."/>
            <person name="Cannon C."/>
            <person name="Castanera R."/>
            <person name="Culley D."/>
            <person name="Daum C."/>
            <person name="Ezra D."/>
            <person name="Gonzalez J."/>
            <person name="Henrissat B."/>
            <person name="Kuo A."/>
            <person name="Liang C."/>
            <person name="Lipzen A."/>
            <person name="Lutzoni F."/>
            <person name="Magnuson J."/>
            <person name="Mondo S."/>
            <person name="Nolan M."/>
            <person name="Ohm R."/>
            <person name="Pangilinan J."/>
            <person name="Park H.-J."/>
            <person name="Ramirez L."/>
            <person name="Alfaro M."/>
            <person name="Sun H."/>
            <person name="Tritt A."/>
            <person name="Yoshinaga Y."/>
            <person name="Zwiers L.-H."/>
            <person name="Turgeon B."/>
            <person name="Goodwin S."/>
            <person name="Spatafora J."/>
            <person name="Crous P."/>
            <person name="Grigoriev I."/>
        </authorList>
    </citation>
    <scope>NUCLEOTIDE SEQUENCE</scope>
    <source>
        <strain evidence="2">CBS 269.34</strain>
    </source>
</reference>
<feature type="compositionally biased region" description="Low complexity" evidence="1">
    <location>
        <begin position="339"/>
        <end position="349"/>
    </location>
</feature>
<gene>
    <name evidence="2" type="ORF">BU16DRAFT_536411</name>
</gene>
<keyword evidence="3" id="KW-1185">Reference proteome</keyword>
<name>A0A6A6R1F9_9PEZI</name>